<sequence>MLNFAAIDFETANGNACSVCSVGIVVVRNGRITDKRYRLIHPVPNYYNPRNVMVHGLTRSDTDAADTFPEVWAELSPLLEGLPLVAHFSRFDEGCLKAAHKRFEMTYPNYKFYCTCEASRKVFGKRLPNHKLPTVAKECGYDLSNHHHALADAEAAAVIGMKIL</sequence>
<name>A0AC61RIG7_9BACT</name>
<proteinExistence type="predicted"/>
<gene>
    <name evidence="1" type="ORF">E5331_04985</name>
</gene>
<protein>
    <submittedName>
        <fullName evidence="1">DNA polymerase III subunit epsilon</fullName>
    </submittedName>
</protein>
<evidence type="ECO:0000313" key="1">
    <source>
        <dbReference type="EMBL" id="TGY79733.1"/>
    </source>
</evidence>
<dbReference type="EMBL" id="SRYB01000005">
    <property type="protein sequence ID" value="TGY79733.1"/>
    <property type="molecule type" value="Genomic_DNA"/>
</dbReference>
<organism evidence="1 2">
    <name type="scientific">Lepagella muris</name>
    <dbReference type="NCBI Taxonomy" id="3032870"/>
    <lineage>
        <taxon>Bacteria</taxon>
        <taxon>Pseudomonadati</taxon>
        <taxon>Bacteroidota</taxon>
        <taxon>Bacteroidia</taxon>
        <taxon>Bacteroidales</taxon>
        <taxon>Muribaculaceae</taxon>
        <taxon>Lepagella</taxon>
    </lineage>
</organism>
<evidence type="ECO:0000313" key="2">
    <source>
        <dbReference type="Proteomes" id="UP000306319"/>
    </source>
</evidence>
<reference evidence="1" key="1">
    <citation type="submission" date="2019-04" db="EMBL/GenBank/DDBJ databases">
        <title>Microbes associate with the intestines of laboratory mice.</title>
        <authorList>
            <person name="Navarre W."/>
            <person name="Wong E."/>
            <person name="Huang K."/>
            <person name="Tropini C."/>
            <person name="Ng K."/>
            <person name="Yu B."/>
        </authorList>
    </citation>
    <scope>NUCLEOTIDE SEQUENCE</scope>
    <source>
        <strain evidence="1">NM04_E33</strain>
    </source>
</reference>
<dbReference type="Proteomes" id="UP000306319">
    <property type="component" value="Unassembled WGS sequence"/>
</dbReference>
<keyword evidence="2" id="KW-1185">Reference proteome</keyword>
<comment type="caution">
    <text evidence="1">The sequence shown here is derived from an EMBL/GenBank/DDBJ whole genome shotgun (WGS) entry which is preliminary data.</text>
</comment>
<accession>A0AC61RIG7</accession>